<dbReference type="GeneID" id="97219327"/>
<evidence type="ECO:0000256" key="1">
    <source>
        <dbReference type="SAM" id="MobiDB-lite"/>
    </source>
</evidence>
<name>A0ABW9GPJ7_9GAMM</name>
<reference evidence="2 3" key="1">
    <citation type="submission" date="2024-09" db="EMBL/GenBank/DDBJ databases">
        <title>Aeromonas strains Genome sequencing and assembly.</title>
        <authorList>
            <person name="Hu X."/>
            <person name="Tang B."/>
        </authorList>
    </citation>
    <scope>NUCLEOTIDE SEQUENCE [LARGE SCALE GENOMIC DNA]</scope>
    <source>
        <strain evidence="2 3">NB23SCDHY001</strain>
    </source>
</reference>
<dbReference type="Proteomes" id="UP001630969">
    <property type="component" value="Unassembled WGS sequence"/>
</dbReference>
<evidence type="ECO:0000313" key="2">
    <source>
        <dbReference type="EMBL" id="MFM4892133.1"/>
    </source>
</evidence>
<gene>
    <name evidence="2" type="ORF">ACEUDJ_04470</name>
</gene>
<feature type="region of interest" description="Disordered" evidence="1">
    <location>
        <begin position="1"/>
        <end position="24"/>
    </location>
</feature>
<dbReference type="EMBL" id="JBGXBU010000001">
    <property type="protein sequence ID" value="MFM4892133.1"/>
    <property type="molecule type" value="Genomic_DNA"/>
</dbReference>
<proteinExistence type="predicted"/>
<dbReference type="RefSeq" id="WP_408788311.1">
    <property type="nucleotide sequence ID" value="NZ_JBGXBU010000001.1"/>
</dbReference>
<keyword evidence="3" id="KW-1185">Reference proteome</keyword>
<sequence length="95" mass="10013">MTIAFEMSHAVADTPPGSSGSGNAGISTLGVSDNLLFAAAWTLWARTVEVTSHEQGAFGCGDNPPQWHMAHGTWHMAQGLTRIGDNLLAIHDILS</sequence>
<organism evidence="2 3">
    <name type="scientific">Aeromonas bivalvium</name>
    <dbReference type="NCBI Taxonomy" id="440079"/>
    <lineage>
        <taxon>Bacteria</taxon>
        <taxon>Pseudomonadati</taxon>
        <taxon>Pseudomonadota</taxon>
        <taxon>Gammaproteobacteria</taxon>
        <taxon>Aeromonadales</taxon>
        <taxon>Aeromonadaceae</taxon>
        <taxon>Aeromonas</taxon>
    </lineage>
</organism>
<evidence type="ECO:0000313" key="3">
    <source>
        <dbReference type="Proteomes" id="UP001630969"/>
    </source>
</evidence>
<accession>A0ABW9GPJ7</accession>
<comment type="caution">
    <text evidence="2">The sequence shown here is derived from an EMBL/GenBank/DDBJ whole genome shotgun (WGS) entry which is preliminary data.</text>
</comment>
<protein>
    <submittedName>
        <fullName evidence="2">Uncharacterized protein</fullName>
    </submittedName>
</protein>